<evidence type="ECO:0000259" key="1">
    <source>
        <dbReference type="Pfam" id="PF18738"/>
    </source>
</evidence>
<protein>
    <recommendedName>
        <fullName evidence="1">DZIP3-like HEPN domain-containing protein</fullName>
    </recommendedName>
</protein>
<evidence type="ECO:0000313" key="2">
    <source>
        <dbReference type="EMBL" id="KAH3864197.1"/>
    </source>
</evidence>
<dbReference type="InterPro" id="IPR041249">
    <property type="entry name" value="HEPN_DZIP3"/>
</dbReference>
<accession>A0A9D4RF14</accession>
<dbReference type="Proteomes" id="UP000828390">
    <property type="component" value="Unassembled WGS sequence"/>
</dbReference>
<organism evidence="2 3">
    <name type="scientific">Dreissena polymorpha</name>
    <name type="common">Zebra mussel</name>
    <name type="synonym">Mytilus polymorpha</name>
    <dbReference type="NCBI Taxonomy" id="45954"/>
    <lineage>
        <taxon>Eukaryota</taxon>
        <taxon>Metazoa</taxon>
        <taxon>Spiralia</taxon>
        <taxon>Lophotrochozoa</taxon>
        <taxon>Mollusca</taxon>
        <taxon>Bivalvia</taxon>
        <taxon>Autobranchia</taxon>
        <taxon>Heteroconchia</taxon>
        <taxon>Euheterodonta</taxon>
        <taxon>Imparidentia</taxon>
        <taxon>Neoheterodontei</taxon>
        <taxon>Myida</taxon>
        <taxon>Dreissenoidea</taxon>
        <taxon>Dreissenidae</taxon>
        <taxon>Dreissena</taxon>
    </lineage>
</organism>
<dbReference type="EMBL" id="JAIWYP010000002">
    <property type="protein sequence ID" value="KAH3864197.1"/>
    <property type="molecule type" value="Genomic_DNA"/>
</dbReference>
<evidence type="ECO:0000313" key="3">
    <source>
        <dbReference type="Proteomes" id="UP000828390"/>
    </source>
</evidence>
<sequence>MDCKYVNADMFSYGEEDKRVFRIDSILKEEGAYVLRHCLANQLGGQALTLVLSQPSISAKIGSAQKRKVINKMQYDLLYPSGGPVDISTFDVTLLAFLLRELHPTMNSASMVWINPNPGDFSEEADVTRLRMFRNKFVHEGSSKLSEKEFSALYVELRDVISRLARSSGCIDFSAMVDRLEQKKVGPFESFERKPAVNDQSTSVSSSLEENIDNCGHETIVGKPEFHVNNVSANKDGLEGKCRYHEVEVIDPAGSFVSFQGSDSTIYETPTIGDTLLTPHTKDVGTSTCNLQQKRKLSNKLSDAIRPFIRPPLKANENDLSKSSVPLPIRIKTKTKVRRNWPKWLCLSSKSRFREHSSVVLPCHSDRSPLRCQITGMVCNKNGQLIITDCVHNSVQVFDAADMFLDEYKCPQPSGVCLIFPDLVAVSLRIGSCVELLRYDLLQQKLHCVERIQLKCDLKHYDMKCDDSYIYILCENGSLHRHYIHKIRKPECGFIRPSGITEKVNSFDLCKHFFYLSTNDAIYCIDQLGSRVWTYSPSRRSGETRQMRSFEGLTVTNNCLYVAQWARNSILKMSLRGDFLAEVEVPTVACPFKLTSAGRKLLISQYSSDLEREACGTIVQLKRRRF</sequence>
<feature type="domain" description="DZIP3-like HEPN" evidence="1">
    <location>
        <begin position="49"/>
        <end position="167"/>
    </location>
</feature>
<comment type="caution">
    <text evidence="2">The sequence shown here is derived from an EMBL/GenBank/DDBJ whole genome shotgun (WGS) entry which is preliminary data.</text>
</comment>
<keyword evidence="3" id="KW-1185">Reference proteome</keyword>
<name>A0A9D4RF14_DREPO</name>
<reference evidence="2" key="1">
    <citation type="journal article" date="2019" name="bioRxiv">
        <title>The Genome of the Zebra Mussel, Dreissena polymorpha: A Resource for Invasive Species Research.</title>
        <authorList>
            <person name="McCartney M.A."/>
            <person name="Auch B."/>
            <person name="Kono T."/>
            <person name="Mallez S."/>
            <person name="Zhang Y."/>
            <person name="Obille A."/>
            <person name="Becker A."/>
            <person name="Abrahante J.E."/>
            <person name="Garbe J."/>
            <person name="Badalamenti J.P."/>
            <person name="Herman A."/>
            <person name="Mangelson H."/>
            <person name="Liachko I."/>
            <person name="Sullivan S."/>
            <person name="Sone E.D."/>
            <person name="Koren S."/>
            <person name="Silverstein K.A.T."/>
            <person name="Beckman K.B."/>
            <person name="Gohl D.M."/>
        </authorList>
    </citation>
    <scope>NUCLEOTIDE SEQUENCE</scope>
    <source>
        <strain evidence="2">Duluth1</strain>
        <tissue evidence="2">Whole animal</tissue>
    </source>
</reference>
<dbReference type="OrthoDB" id="6159696at2759"/>
<proteinExistence type="predicted"/>
<reference evidence="2" key="2">
    <citation type="submission" date="2020-11" db="EMBL/GenBank/DDBJ databases">
        <authorList>
            <person name="McCartney M.A."/>
            <person name="Auch B."/>
            <person name="Kono T."/>
            <person name="Mallez S."/>
            <person name="Becker A."/>
            <person name="Gohl D.M."/>
            <person name="Silverstein K.A.T."/>
            <person name="Koren S."/>
            <person name="Bechman K.B."/>
            <person name="Herman A."/>
            <person name="Abrahante J.E."/>
            <person name="Garbe J."/>
        </authorList>
    </citation>
    <scope>NUCLEOTIDE SEQUENCE</scope>
    <source>
        <strain evidence="2">Duluth1</strain>
        <tissue evidence="2">Whole animal</tissue>
    </source>
</reference>
<dbReference type="SUPFAM" id="SSF63829">
    <property type="entry name" value="Calcium-dependent phosphotriesterase"/>
    <property type="match status" value="1"/>
</dbReference>
<gene>
    <name evidence="2" type="ORF">DPMN_027213</name>
</gene>
<dbReference type="Pfam" id="PF18738">
    <property type="entry name" value="HEPN_DZIP3"/>
    <property type="match status" value="1"/>
</dbReference>
<dbReference type="AlphaFoldDB" id="A0A9D4RF14"/>